<evidence type="ECO:0000313" key="3">
    <source>
        <dbReference type="Proteomes" id="UP000747399"/>
    </source>
</evidence>
<evidence type="ECO:0000313" key="2">
    <source>
        <dbReference type="EMBL" id="GIL67748.1"/>
    </source>
</evidence>
<reference evidence="2" key="1">
    <citation type="journal article" date="2021" name="Proc. Natl. Acad. Sci. U.S.A.">
        <title>Three genomes in the algal genus Volvox reveal the fate of a haploid sex-determining region after a transition to homothallism.</title>
        <authorList>
            <person name="Yamamoto K."/>
            <person name="Hamaji T."/>
            <person name="Kawai-Toyooka H."/>
            <person name="Matsuzaki R."/>
            <person name="Takahashi F."/>
            <person name="Nishimura Y."/>
            <person name="Kawachi M."/>
            <person name="Noguchi H."/>
            <person name="Minakuchi Y."/>
            <person name="Umen J.G."/>
            <person name="Toyoda A."/>
            <person name="Nozaki H."/>
        </authorList>
    </citation>
    <scope>NUCLEOTIDE SEQUENCE</scope>
    <source>
        <strain evidence="2">NIES-3780</strain>
    </source>
</reference>
<protein>
    <submittedName>
        <fullName evidence="2">Uncharacterized protein</fullName>
    </submittedName>
</protein>
<sequence length="319" mass="32786">LCRPVHTPGGGPLLPQQNLRDAISDLGPVTNGRMSTLGRRGMVTASGSATDDDDRGGNNGRDGIGGANMMDVDGGGGSNPIGGRGGGTGCGHIINSSNPEGGTAGDSGRGNDGTGSRYNPMNATAGANISTPNVAAQVEISRPPGFHTVVAAASSANCNSSLLHLAAVSATPPLLTTPAEARKAVVYGLSSYDMALIGRTGLVVYGMERQYRLRQLGQRKINTRATAKLPRACAGALGPTGHEAAGGTGGGSSGSGRQINWVEDARKRGLERLGEVILQNNGARGPADEVWTGFKHTEQTERCKAQKERILKVQEQKAR</sequence>
<feature type="compositionally biased region" description="Gly residues" evidence="1">
    <location>
        <begin position="102"/>
        <end position="113"/>
    </location>
</feature>
<accession>A0A8J4BYB2</accession>
<evidence type="ECO:0000256" key="1">
    <source>
        <dbReference type="SAM" id="MobiDB-lite"/>
    </source>
</evidence>
<dbReference type="Proteomes" id="UP000747399">
    <property type="component" value="Unassembled WGS sequence"/>
</dbReference>
<proteinExistence type="predicted"/>
<organism evidence="2 3">
    <name type="scientific">Volvox africanus</name>
    <dbReference type="NCBI Taxonomy" id="51714"/>
    <lineage>
        <taxon>Eukaryota</taxon>
        <taxon>Viridiplantae</taxon>
        <taxon>Chlorophyta</taxon>
        <taxon>core chlorophytes</taxon>
        <taxon>Chlorophyceae</taxon>
        <taxon>CS clade</taxon>
        <taxon>Chlamydomonadales</taxon>
        <taxon>Volvocaceae</taxon>
        <taxon>Volvox</taxon>
    </lineage>
</organism>
<feature type="compositionally biased region" description="Gly residues" evidence="1">
    <location>
        <begin position="57"/>
        <end position="66"/>
    </location>
</feature>
<feature type="compositionally biased region" description="Gly residues" evidence="1">
    <location>
        <begin position="244"/>
        <end position="254"/>
    </location>
</feature>
<gene>
    <name evidence="2" type="ORF">Vafri_21276</name>
</gene>
<feature type="compositionally biased region" description="Gly residues" evidence="1">
    <location>
        <begin position="73"/>
        <end position="90"/>
    </location>
</feature>
<feature type="non-terminal residue" evidence="2">
    <location>
        <position position="1"/>
    </location>
</feature>
<dbReference type="EMBL" id="BNCO01000103">
    <property type="protein sequence ID" value="GIL67748.1"/>
    <property type="molecule type" value="Genomic_DNA"/>
</dbReference>
<dbReference type="AlphaFoldDB" id="A0A8J4BYB2"/>
<feature type="region of interest" description="Disordered" evidence="1">
    <location>
        <begin position="238"/>
        <end position="258"/>
    </location>
</feature>
<comment type="caution">
    <text evidence="2">The sequence shown here is derived from an EMBL/GenBank/DDBJ whole genome shotgun (WGS) entry which is preliminary data.</text>
</comment>
<feature type="non-terminal residue" evidence="2">
    <location>
        <position position="319"/>
    </location>
</feature>
<feature type="region of interest" description="Disordered" evidence="1">
    <location>
        <begin position="43"/>
        <end position="120"/>
    </location>
</feature>
<keyword evidence="3" id="KW-1185">Reference proteome</keyword>
<name>A0A8J4BYB2_9CHLO</name>